<evidence type="ECO:0000313" key="1">
    <source>
        <dbReference type="EMBL" id="QJA86509.1"/>
    </source>
</evidence>
<name>A0A6M3KX01_9ZZZZ</name>
<sequence>MAFKALTSAQLHEISVWLKGKGYTVHGVQYDVSKHPIGIHATGKGEMTTRLITWTRYKKMNQKGRTV</sequence>
<organism evidence="1">
    <name type="scientific">viral metagenome</name>
    <dbReference type="NCBI Taxonomy" id="1070528"/>
    <lineage>
        <taxon>unclassified sequences</taxon>
        <taxon>metagenomes</taxon>
        <taxon>organismal metagenomes</taxon>
    </lineage>
</organism>
<gene>
    <name evidence="1" type="ORF">MM415B02063_0011</name>
</gene>
<dbReference type="EMBL" id="MT142639">
    <property type="protein sequence ID" value="QJA86509.1"/>
    <property type="molecule type" value="Genomic_DNA"/>
</dbReference>
<reference evidence="1" key="1">
    <citation type="submission" date="2020-03" db="EMBL/GenBank/DDBJ databases">
        <title>The deep terrestrial virosphere.</title>
        <authorList>
            <person name="Holmfeldt K."/>
            <person name="Nilsson E."/>
            <person name="Simone D."/>
            <person name="Lopez-Fernandez M."/>
            <person name="Wu X."/>
            <person name="de Brujin I."/>
            <person name="Lundin D."/>
            <person name="Andersson A."/>
            <person name="Bertilsson S."/>
            <person name="Dopson M."/>
        </authorList>
    </citation>
    <scope>NUCLEOTIDE SEQUENCE</scope>
    <source>
        <strain evidence="1">MM415B02063</strain>
    </source>
</reference>
<accession>A0A6M3KX01</accession>
<proteinExistence type="predicted"/>
<dbReference type="AlphaFoldDB" id="A0A6M3KX01"/>
<protein>
    <submittedName>
        <fullName evidence="1">Uncharacterized protein</fullName>
    </submittedName>
</protein>